<reference evidence="2" key="1">
    <citation type="submission" date="2015-11" db="EMBL/GenBank/DDBJ databases">
        <authorList>
            <consortium name="Cross-ministerial Strategic Innovation Promotion Program (SIP) consortium"/>
            <person name="Tomihama T."/>
            <person name="Ikenaga M."/>
            <person name="Sakai M."/>
            <person name="Okubo T."/>
            <person name="Ikeda S."/>
        </authorList>
    </citation>
    <scope>NUCLEOTIDE SEQUENCE [LARGE SCALE GENOMIC DNA]</scope>
    <source>
        <strain evidence="2">S58</strain>
    </source>
</reference>
<name>A0A100JJK2_STRSC</name>
<reference evidence="2" key="3">
    <citation type="submission" date="2016-02" db="EMBL/GenBank/DDBJ databases">
        <title>Draft genome of pathogenic Streptomyces sp. in Japan.</title>
        <authorList>
            <person name="Tomihama T."/>
            <person name="Ikenaga M."/>
            <person name="Sakai M."/>
            <person name="Okubo T."/>
            <person name="Ikeda S."/>
        </authorList>
    </citation>
    <scope>NUCLEOTIDE SEQUENCE [LARGE SCALE GENOMIC DNA]</scope>
    <source>
        <strain evidence="2">S58</strain>
    </source>
</reference>
<comment type="caution">
    <text evidence="1">The sequence shown here is derived from an EMBL/GenBank/DDBJ whole genome shotgun (WGS) entry which is preliminary data.</text>
</comment>
<dbReference type="GO" id="GO:0000287">
    <property type="term" value="F:magnesium ion binding"/>
    <property type="evidence" value="ECO:0007669"/>
    <property type="project" value="InterPro"/>
</dbReference>
<organism evidence="1 2">
    <name type="scientific">Streptomyces scabiei</name>
    <dbReference type="NCBI Taxonomy" id="1930"/>
    <lineage>
        <taxon>Bacteria</taxon>
        <taxon>Bacillati</taxon>
        <taxon>Actinomycetota</taxon>
        <taxon>Actinomycetes</taxon>
        <taxon>Kitasatosporales</taxon>
        <taxon>Streptomycetaceae</taxon>
        <taxon>Streptomyces</taxon>
    </lineage>
</organism>
<dbReference type="GO" id="GO:0008253">
    <property type="term" value="F:5'-nucleotidase activity"/>
    <property type="evidence" value="ECO:0007669"/>
    <property type="project" value="InterPro"/>
</dbReference>
<dbReference type="InterPro" id="IPR010394">
    <property type="entry name" value="5-nucleotidase"/>
</dbReference>
<dbReference type="EMBL" id="BCMM01000003">
    <property type="protein sequence ID" value="GAQ60703.1"/>
    <property type="molecule type" value="Genomic_DNA"/>
</dbReference>
<dbReference type="PANTHER" id="PTHR31367">
    <property type="entry name" value="CYTOSOLIC 5'-NUCLEOTIDASE 1 FAMILY MEMBER"/>
    <property type="match status" value="1"/>
</dbReference>
<proteinExistence type="predicted"/>
<dbReference type="PANTHER" id="PTHR31367:SF5">
    <property type="entry name" value="CYTOSOLIC 5'-NUCLEOTIDASE 1A"/>
    <property type="match status" value="1"/>
</dbReference>
<dbReference type="GO" id="GO:0009117">
    <property type="term" value="P:nucleotide metabolic process"/>
    <property type="evidence" value="ECO:0007669"/>
    <property type="project" value="InterPro"/>
</dbReference>
<evidence type="ECO:0000313" key="1">
    <source>
        <dbReference type="EMBL" id="GAQ60703.1"/>
    </source>
</evidence>
<protein>
    <submittedName>
        <fullName evidence="1">5'-nucleotidase</fullName>
    </submittedName>
</protein>
<dbReference type="Proteomes" id="UP000067448">
    <property type="component" value="Unassembled WGS sequence"/>
</dbReference>
<dbReference type="Pfam" id="PF06189">
    <property type="entry name" value="5-nucleotidase"/>
    <property type="match status" value="1"/>
</dbReference>
<dbReference type="GO" id="GO:0005737">
    <property type="term" value="C:cytoplasm"/>
    <property type="evidence" value="ECO:0007669"/>
    <property type="project" value="InterPro"/>
</dbReference>
<gene>
    <name evidence="1" type="ORF">SsS58_01045</name>
</gene>
<sequence length="375" mass="40936">MNECLTGLLSRQALSRTVAVAVVGAVAVVRPSVRPRRRPPPWCAPIYHVGACGRISAGEDVVAVYELRNRLVVGVASSALFDLAEADAVFRDQGEDAYRAYQEDHVDDTLGKGVAFPFIRRLLSLNDLSPEDPLVEVIILSRNDPDTGLRVMRSIQTHNLPISRAIFMQGRSPYHFMPALNMSLFLSANEDDVREAVALGLPAGRVIGPAVADVGDDQDLRIAFDFDGVLADDASEQVYQADGIEGFRFHETANAATPHDPGPLRDFLAGVNMLQRREEERRAGDADYTSRVHVSLVTARDAPAHERSVRSLKNWGVTVNNAFFLGGIDKSTIMEVLRPHIFFDDQVGHLTGTARSTPSVHVPFGKINAPDAPTP</sequence>
<dbReference type="AlphaFoldDB" id="A0A100JJK2"/>
<dbReference type="GO" id="GO:0000166">
    <property type="term" value="F:nucleotide binding"/>
    <property type="evidence" value="ECO:0007669"/>
    <property type="project" value="InterPro"/>
</dbReference>
<reference evidence="1 2" key="2">
    <citation type="journal article" date="2016" name="Genome Announc.">
        <title>Draft Genome Sequences of Streptomyces scabiei S58, Streptomyces turgidiscabies T45, and Streptomyces acidiscabies a10, the Pathogens of Potato Common Scab, Isolated in Japan.</title>
        <authorList>
            <person name="Tomihama T."/>
            <person name="Nishi Y."/>
            <person name="Sakai M."/>
            <person name="Ikenaga M."/>
            <person name="Okubo T."/>
            <person name="Ikeda S."/>
        </authorList>
    </citation>
    <scope>NUCLEOTIDE SEQUENCE [LARGE SCALE GENOMIC DNA]</scope>
    <source>
        <strain evidence="1 2">S58</strain>
    </source>
</reference>
<accession>A0A100JJK2</accession>
<evidence type="ECO:0000313" key="2">
    <source>
        <dbReference type="Proteomes" id="UP000067448"/>
    </source>
</evidence>